<dbReference type="Gene3D" id="3.40.50.300">
    <property type="entry name" value="P-loop containing nucleotide triphosphate hydrolases"/>
    <property type="match status" value="1"/>
</dbReference>
<comment type="subcellular location">
    <subcellularLocation>
        <location evidence="1">Cell membrane</location>
        <topology evidence="1">Multi-pass membrane protein</topology>
    </subcellularLocation>
</comment>
<dbReference type="EMBL" id="FNCN01000025">
    <property type="protein sequence ID" value="SDH88137.1"/>
    <property type="molecule type" value="Genomic_DNA"/>
</dbReference>
<dbReference type="OrthoDB" id="9806127at2"/>
<keyword evidence="5" id="KW-0547">Nucleotide-binding</keyword>
<evidence type="ECO:0000256" key="1">
    <source>
        <dbReference type="ARBA" id="ARBA00004651"/>
    </source>
</evidence>
<dbReference type="GO" id="GO:0015421">
    <property type="term" value="F:ABC-type oligopeptide transporter activity"/>
    <property type="evidence" value="ECO:0007669"/>
    <property type="project" value="TreeGrafter"/>
</dbReference>
<dbReference type="InterPro" id="IPR027417">
    <property type="entry name" value="P-loop_NTPase"/>
</dbReference>
<dbReference type="CDD" id="cd18550">
    <property type="entry name" value="ABC_6TM_exporter_like"/>
    <property type="match status" value="1"/>
</dbReference>
<dbReference type="GO" id="GO:0005524">
    <property type="term" value="F:ATP binding"/>
    <property type="evidence" value="ECO:0007669"/>
    <property type="project" value="UniProtKB-KW"/>
</dbReference>
<feature type="transmembrane region" description="Helical" evidence="10">
    <location>
        <begin position="45"/>
        <end position="66"/>
    </location>
</feature>
<feature type="transmembrane region" description="Helical" evidence="10">
    <location>
        <begin position="187"/>
        <end position="204"/>
    </location>
</feature>
<dbReference type="PROSITE" id="PS00211">
    <property type="entry name" value="ABC_TRANSPORTER_1"/>
    <property type="match status" value="1"/>
</dbReference>
<reference evidence="13 14" key="1">
    <citation type="submission" date="2016-10" db="EMBL/GenBank/DDBJ databases">
        <authorList>
            <person name="de Groot N.N."/>
        </authorList>
    </citation>
    <scope>NUCLEOTIDE SEQUENCE [LARGE SCALE GENOMIC DNA]</scope>
    <source>
        <strain evidence="13 14">CPCC 201354</strain>
    </source>
</reference>
<evidence type="ECO:0000256" key="6">
    <source>
        <dbReference type="ARBA" id="ARBA00022840"/>
    </source>
</evidence>
<dbReference type="Pfam" id="PF00664">
    <property type="entry name" value="ABC_membrane"/>
    <property type="match status" value="1"/>
</dbReference>
<evidence type="ECO:0000256" key="3">
    <source>
        <dbReference type="ARBA" id="ARBA00022475"/>
    </source>
</evidence>
<dbReference type="InterPro" id="IPR039421">
    <property type="entry name" value="Type_1_exporter"/>
</dbReference>
<keyword evidence="3" id="KW-1003">Cell membrane</keyword>
<gene>
    <name evidence="13" type="ORF">SAMN05421505_12540</name>
</gene>
<evidence type="ECO:0000256" key="2">
    <source>
        <dbReference type="ARBA" id="ARBA00022448"/>
    </source>
</evidence>
<evidence type="ECO:0000313" key="14">
    <source>
        <dbReference type="Proteomes" id="UP000198923"/>
    </source>
</evidence>
<feature type="domain" description="ABC transmembrane type-1" evidence="12">
    <location>
        <begin position="49"/>
        <end position="330"/>
    </location>
</feature>
<keyword evidence="2" id="KW-0813">Transport</keyword>
<feature type="transmembrane region" description="Helical" evidence="10">
    <location>
        <begin position="164"/>
        <end position="181"/>
    </location>
</feature>
<accession>A0A1G8G148</accession>
<dbReference type="RefSeq" id="WP_093173191.1">
    <property type="nucleotide sequence ID" value="NZ_FNCN01000025.1"/>
</dbReference>
<keyword evidence="7 10" id="KW-1133">Transmembrane helix</keyword>
<dbReference type="InterPro" id="IPR011527">
    <property type="entry name" value="ABC1_TM_dom"/>
</dbReference>
<dbReference type="InterPro" id="IPR036640">
    <property type="entry name" value="ABC1_TM_sf"/>
</dbReference>
<feature type="transmembrane region" description="Helical" evidence="10">
    <location>
        <begin position="264"/>
        <end position="287"/>
    </location>
</feature>
<evidence type="ECO:0000256" key="7">
    <source>
        <dbReference type="ARBA" id="ARBA00022989"/>
    </source>
</evidence>
<dbReference type="GO" id="GO:0005886">
    <property type="term" value="C:plasma membrane"/>
    <property type="evidence" value="ECO:0007669"/>
    <property type="project" value="UniProtKB-SubCell"/>
</dbReference>
<feature type="transmembrane region" description="Helical" evidence="10">
    <location>
        <begin position="81"/>
        <end position="99"/>
    </location>
</feature>
<dbReference type="STRING" id="504805.SAMN05421505_12540"/>
<dbReference type="PROSITE" id="PS50929">
    <property type="entry name" value="ABC_TM1F"/>
    <property type="match status" value="1"/>
</dbReference>
<dbReference type="PROSITE" id="PS50893">
    <property type="entry name" value="ABC_TRANSPORTER_2"/>
    <property type="match status" value="1"/>
</dbReference>
<keyword evidence="14" id="KW-1185">Reference proteome</keyword>
<keyword evidence="4 10" id="KW-0812">Transmembrane</keyword>
<comment type="similarity">
    <text evidence="9">Belongs to the ABC transporter superfamily. Lipid exporter (TC 3.A.1.106) family.</text>
</comment>
<protein>
    <submittedName>
        <fullName evidence="13">ATP-binding cassette, subfamily B</fullName>
    </submittedName>
</protein>
<dbReference type="Pfam" id="PF00005">
    <property type="entry name" value="ABC_tran"/>
    <property type="match status" value="1"/>
</dbReference>
<dbReference type="Gene3D" id="1.20.1560.10">
    <property type="entry name" value="ABC transporter type 1, transmembrane domain"/>
    <property type="match status" value="1"/>
</dbReference>
<dbReference type="PANTHER" id="PTHR43394">
    <property type="entry name" value="ATP-DEPENDENT PERMEASE MDL1, MITOCHONDRIAL"/>
    <property type="match status" value="1"/>
</dbReference>
<dbReference type="FunFam" id="3.40.50.300:FF:000299">
    <property type="entry name" value="ABC transporter ATP-binding protein/permease"/>
    <property type="match status" value="1"/>
</dbReference>
<evidence type="ECO:0000259" key="12">
    <source>
        <dbReference type="PROSITE" id="PS50929"/>
    </source>
</evidence>
<dbReference type="GO" id="GO:0016887">
    <property type="term" value="F:ATP hydrolysis activity"/>
    <property type="evidence" value="ECO:0007669"/>
    <property type="project" value="InterPro"/>
</dbReference>
<evidence type="ECO:0000256" key="5">
    <source>
        <dbReference type="ARBA" id="ARBA00022741"/>
    </source>
</evidence>
<keyword evidence="6 13" id="KW-0067">ATP-binding</keyword>
<evidence type="ECO:0000256" key="8">
    <source>
        <dbReference type="ARBA" id="ARBA00023136"/>
    </source>
</evidence>
<dbReference type="InterPro" id="IPR003593">
    <property type="entry name" value="AAA+_ATPase"/>
</dbReference>
<feature type="domain" description="ABC transporter" evidence="11">
    <location>
        <begin position="382"/>
        <end position="617"/>
    </location>
</feature>
<evidence type="ECO:0000256" key="4">
    <source>
        <dbReference type="ARBA" id="ARBA00022692"/>
    </source>
</evidence>
<evidence type="ECO:0000256" key="10">
    <source>
        <dbReference type="SAM" id="Phobius"/>
    </source>
</evidence>
<dbReference type="InterPro" id="IPR003439">
    <property type="entry name" value="ABC_transporter-like_ATP-bd"/>
</dbReference>
<dbReference type="SMART" id="SM00382">
    <property type="entry name" value="AAA"/>
    <property type="match status" value="1"/>
</dbReference>
<evidence type="ECO:0000313" key="13">
    <source>
        <dbReference type="EMBL" id="SDH88137.1"/>
    </source>
</evidence>
<proteinExistence type="inferred from homology"/>
<sequence length="661" mass="70524">MSMMNGGYGSAWRSLRRDDSVVKEKVAPGTVRRITRYALPYSRQITAFLVLVVLGSTTVIASPLLMKAVIDNGIIPKRVDVVVQLSLAIAGLALLDAVLSLGQRWFSSRVGEGLIFNLRTEVFDHVQRMPVAFFTRAQTGALVSRLNTDVIGAQRAITSTLSSVVSNVVSLVMVLGAMLVLSWQITLVALVLLPVFVIPAKWVGRRMSGLTRRQMVLDADMSQVMTERFNVAGAMVAKLYGRPDDEAAAFADRAGRVRDIGVTVGMYGAFFRIALGLVAALATALVYGLGGVLAVGGVFELGTLVALASLLMRLYGPLTSLSNVHVDVMTALVSFDRVFEVLDLKPMVAERPGAAAVPDGPVSVEFADVAFRYPAAGEVSLASLEAVARPDTGPGQEVLNDVSFTVRPGEMVALVGPSGAGKTTITSLATRLYDTTGGGVSLNGLDVRDATLASLRETIGVVTQEAHLFHDTIGANLRYARPSATDEEIWEALRAAQIATMVESLPEGLETVVGDRGYRLSGGEKQRLAIARLLLKAPRVVVLDEATAHLDSESEAAVQRALKSALTGRTSLVIAHRLSTIREADQILVVAGGRIAERGRHEELLAADGVYAELYRTQFAHQPPFETVMPESRAGEAVDAVDAVDAAEDAEADWAGRGQLR</sequence>
<dbReference type="PANTHER" id="PTHR43394:SF1">
    <property type="entry name" value="ATP-BINDING CASSETTE SUB-FAMILY B MEMBER 10, MITOCHONDRIAL"/>
    <property type="match status" value="1"/>
</dbReference>
<name>A0A1G8G148_9ACTN</name>
<dbReference type="Proteomes" id="UP000198923">
    <property type="component" value="Unassembled WGS sequence"/>
</dbReference>
<keyword evidence="8 10" id="KW-0472">Membrane</keyword>
<evidence type="ECO:0000256" key="9">
    <source>
        <dbReference type="ARBA" id="ARBA00061644"/>
    </source>
</evidence>
<organism evidence="13 14">
    <name type="scientific">Sinosporangium album</name>
    <dbReference type="NCBI Taxonomy" id="504805"/>
    <lineage>
        <taxon>Bacteria</taxon>
        <taxon>Bacillati</taxon>
        <taxon>Actinomycetota</taxon>
        <taxon>Actinomycetes</taxon>
        <taxon>Streptosporangiales</taxon>
        <taxon>Streptosporangiaceae</taxon>
        <taxon>Sinosporangium</taxon>
    </lineage>
</organism>
<dbReference type="SUPFAM" id="SSF90123">
    <property type="entry name" value="ABC transporter transmembrane region"/>
    <property type="match status" value="1"/>
</dbReference>
<evidence type="ECO:0000259" key="11">
    <source>
        <dbReference type="PROSITE" id="PS50893"/>
    </source>
</evidence>
<dbReference type="SUPFAM" id="SSF52540">
    <property type="entry name" value="P-loop containing nucleoside triphosphate hydrolases"/>
    <property type="match status" value="1"/>
</dbReference>
<dbReference type="InterPro" id="IPR017871">
    <property type="entry name" value="ABC_transporter-like_CS"/>
</dbReference>
<dbReference type="AlphaFoldDB" id="A0A1G8G148"/>